<dbReference type="InterPro" id="IPR017441">
    <property type="entry name" value="Protein_kinase_ATP_BS"/>
</dbReference>
<dbReference type="FunCoup" id="G3HTS1">
    <property type="interactions" value="1559"/>
</dbReference>
<evidence type="ECO:0000256" key="15">
    <source>
        <dbReference type="ARBA" id="ARBA00047592"/>
    </source>
</evidence>
<comment type="similarity">
    <text evidence="4">Belongs to the protein kinase superfamily. CMGC Ser/Thr protein kinase family. MAP kinase subfamily.</text>
</comment>
<feature type="domain" description="Protein kinase" evidence="21">
    <location>
        <begin position="21"/>
        <end position="315"/>
    </location>
</feature>
<keyword evidence="10 19" id="KW-0547">Nucleotide-binding</keyword>
<evidence type="ECO:0000256" key="6">
    <source>
        <dbReference type="ARBA" id="ARBA00022490"/>
    </source>
</evidence>
<keyword evidence="14" id="KW-0131">Cell cycle</keyword>
<accession>G3HTS1</accession>
<keyword evidence="7" id="KW-0723">Serine/threonine-protein kinase</keyword>
<evidence type="ECO:0000256" key="13">
    <source>
        <dbReference type="ARBA" id="ARBA00023242"/>
    </source>
</evidence>
<evidence type="ECO:0000256" key="11">
    <source>
        <dbReference type="ARBA" id="ARBA00022777"/>
    </source>
</evidence>
<dbReference type="CDD" id="cd07854">
    <property type="entry name" value="STKc_MAPK4_6"/>
    <property type="match status" value="1"/>
</dbReference>
<evidence type="ECO:0000313" key="23">
    <source>
        <dbReference type="Proteomes" id="UP000001075"/>
    </source>
</evidence>
<evidence type="ECO:0000256" key="3">
    <source>
        <dbReference type="ARBA" id="ARBA00004496"/>
    </source>
</evidence>
<dbReference type="SUPFAM" id="SSF56112">
    <property type="entry name" value="Protein kinase-like (PK-like)"/>
    <property type="match status" value="1"/>
</dbReference>
<evidence type="ECO:0000256" key="19">
    <source>
        <dbReference type="PROSITE-ProRule" id="PRU10141"/>
    </source>
</evidence>
<comment type="catalytic activity">
    <reaction evidence="15">
        <text>L-threonyl-[protein] + ATP = O-phospho-L-threonyl-[protein] + ADP + H(+)</text>
        <dbReference type="Rhea" id="RHEA:46608"/>
        <dbReference type="Rhea" id="RHEA-COMP:11060"/>
        <dbReference type="Rhea" id="RHEA-COMP:11605"/>
        <dbReference type="ChEBI" id="CHEBI:15378"/>
        <dbReference type="ChEBI" id="CHEBI:30013"/>
        <dbReference type="ChEBI" id="CHEBI:30616"/>
        <dbReference type="ChEBI" id="CHEBI:61977"/>
        <dbReference type="ChEBI" id="CHEBI:456216"/>
        <dbReference type="EC" id="2.7.11.24"/>
    </reaction>
</comment>
<dbReference type="GO" id="GO:0004707">
    <property type="term" value="F:MAP kinase activity"/>
    <property type="evidence" value="ECO:0007669"/>
    <property type="project" value="UniProtKB-EC"/>
</dbReference>
<dbReference type="AlphaFoldDB" id="G3HTS1"/>
<dbReference type="GO" id="GO:0005634">
    <property type="term" value="C:nucleus"/>
    <property type="evidence" value="ECO:0007669"/>
    <property type="project" value="UniProtKB-SubCell"/>
</dbReference>
<evidence type="ECO:0000256" key="12">
    <source>
        <dbReference type="ARBA" id="ARBA00022840"/>
    </source>
</evidence>
<dbReference type="FunFam" id="3.30.200.20:FF:000281">
    <property type="entry name" value="Mitogen-activated protein kinase 4"/>
    <property type="match status" value="1"/>
</dbReference>
<evidence type="ECO:0000256" key="7">
    <source>
        <dbReference type="ARBA" id="ARBA00022527"/>
    </source>
</evidence>
<evidence type="ECO:0000256" key="9">
    <source>
        <dbReference type="ARBA" id="ARBA00022679"/>
    </source>
</evidence>
<dbReference type="InterPro" id="IPR008350">
    <property type="entry name" value="MAPK_ERK3/4"/>
</dbReference>
<evidence type="ECO:0000256" key="4">
    <source>
        <dbReference type="ARBA" id="ARBA00008832"/>
    </source>
</evidence>
<dbReference type="Proteomes" id="UP000001075">
    <property type="component" value="Unassembled WGS sequence"/>
</dbReference>
<dbReference type="InterPro" id="IPR008271">
    <property type="entry name" value="Ser/Thr_kinase_AS"/>
</dbReference>
<dbReference type="GO" id="GO:0005524">
    <property type="term" value="F:ATP binding"/>
    <property type="evidence" value="ECO:0007669"/>
    <property type="project" value="UniProtKB-UniRule"/>
</dbReference>
<dbReference type="Gene3D" id="1.10.510.10">
    <property type="entry name" value="Transferase(Phosphotransferase) domain 1"/>
    <property type="match status" value="1"/>
</dbReference>
<keyword evidence="11 22" id="KW-0418">Kinase</keyword>
<dbReference type="PaxDb" id="10029-XP_007620019.1"/>
<name>G3HTS1_CRIGR</name>
<evidence type="ECO:0000256" key="14">
    <source>
        <dbReference type="ARBA" id="ARBA00023306"/>
    </source>
</evidence>
<keyword evidence="8" id="KW-0597">Phosphoprotein</keyword>
<sequence>MMAEKGDSSSSVYGYDLGGRFIGFQPLGFGVSGLVLSAVDSRASRKAAMKKIALSDARSMKHALREIKIIRRLDHDNIVKVYEVLGPKGSDLQGELFKFSVAYIVQEQEYMETVLAGLLEQATLTEEHAKLFMYQLLRGLKYIHSANVLHRDLKPANIFISTEDLVLKIGDFGLARIVDQHYSHKGYLSEGLVTKWYRSPRLLLSPNNYTKAIDMWAAGCILAEMLTGKMLFAGAHELEQMQLILETIPVVREEDKEELLKVMPTFINSTWEVKRPLRKLLPDVNSEAIDFLEKILTFNPMDRLTAEMGLQHPYMSPYSCPEDEPTSQHPFRIEDEIDDIVLMAASQSQLSNWDRYPVSLSSDLEWRPDRCQDASEVQRDPRAGSAPLAEDVQVDSGKDSQSSSERFLEQSHSSMERAFEADYGRSCDYKVGSPSYLDKLLWRDNKPHHYSEPKLILDLSHWKQAASTPPTAAVAADPMSCEDEPASLFLEIAQWVKSTQSGPDHASPTPDAPEHRLSASPPGHPTPVDGGASPQFDLDVFISRALKLCTKPEDLPENKLGDLNGACISEHPGDLVQTEAFSKERW</sequence>
<evidence type="ECO:0000256" key="5">
    <source>
        <dbReference type="ARBA" id="ARBA00012411"/>
    </source>
</evidence>
<dbReference type="Gene3D" id="3.30.200.20">
    <property type="entry name" value="Phosphorylase Kinase, domain 1"/>
    <property type="match status" value="1"/>
</dbReference>
<protein>
    <recommendedName>
        <fullName evidence="17">Mitogen-activated protein kinase 4</fullName>
        <ecNumber evidence="5">2.7.11.24</ecNumber>
    </recommendedName>
    <alternativeName>
        <fullName evidence="18">Extracellular signal-regulated kinase 4</fullName>
    </alternativeName>
</protein>
<dbReference type="PRINTS" id="PR01771">
    <property type="entry name" value="ERK3ERK4MAPK"/>
</dbReference>
<dbReference type="eggNOG" id="KOG0660">
    <property type="taxonomic scope" value="Eukaryota"/>
</dbReference>
<dbReference type="GO" id="GO:0046982">
    <property type="term" value="F:protein heterodimerization activity"/>
    <property type="evidence" value="ECO:0007669"/>
    <property type="project" value="UniProtKB-ARBA"/>
</dbReference>
<feature type="compositionally biased region" description="Basic and acidic residues" evidence="20">
    <location>
        <begin position="371"/>
        <end position="382"/>
    </location>
</feature>
<dbReference type="PROSITE" id="PS50011">
    <property type="entry name" value="PROTEIN_KINASE_DOM"/>
    <property type="match status" value="1"/>
</dbReference>
<dbReference type="SMART" id="SM00220">
    <property type="entry name" value="S_TKc"/>
    <property type="match status" value="1"/>
</dbReference>
<evidence type="ECO:0000313" key="22">
    <source>
        <dbReference type="EMBL" id="EGV98996.1"/>
    </source>
</evidence>
<dbReference type="InParanoid" id="G3HTS1"/>
<dbReference type="EMBL" id="JH000717">
    <property type="protein sequence ID" value="EGV98996.1"/>
    <property type="molecule type" value="Genomic_DNA"/>
</dbReference>
<feature type="binding site" evidence="19">
    <location>
        <position position="50"/>
    </location>
    <ligand>
        <name>ATP</name>
        <dbReference type="ChEBI" id="CHEBI:30616"/>
    </ligand>
</feature>
<reference evidence="23" key="1">
    <citation type="journal article" date="2011" name="Nat. Biotechnol.">
        <title>The genomic sequence of the Chinese hamster ovary (CHO)-K1 cell line.</title>
        <authorList>
            <person name="Xu X."/>
            <person name="Nagarajan H."/>
            <person name="Lewis N.E."/>
            <person name="Pan S."/>
            <person name="Cai Z."/>
            <person name="Liu X."/>
            <person name="Chen W."/>
            <person name="Xie M."/>
            <person name="Wang W."/>
            <person name="Hammond S."/>
            <person name="Andersen M.R."/>
            <person name="Neff N."/>
            <person name="Passarelli B."/>
            <person name="Koh W."/>
            <person name="Fan H.C."/>
            <person name="Wang J."/>
            <person name="Gui Y."/>
            <person name="Lee K.H."/>
            <person name="Betenbaugh M.J."/>
            <person name="Quake S.R."/>
            <person name="Famili I."/>
            <person name="Palsson B.O."/>
            <person name="Wang J."/>
        </authorList>
    </citation>
    <scope>NUCLEOTIDE SEQUENCE [LARGE SCALE GENOMIC DNA]</scope>
    <source>
        <strain evidence="23">CHO K1 cell line</strain>
    </source>
</reference>
<keyword evidence="12 19" id="KW-0067">ATP-binding</keyword>
<evidence type="ECO:0000259" key="21">
    <source>
        <dbReference type="PROSITE" id="PS50011"/>
    </source>
</evidence>
<dbReference type="PROSITE" id="PS00108">
    <property type="entry name" value="PROTEIN_KINASE_ST"/>
    <property type="match status" value="1"/>
</dbReference>
<dbReference type="GO" id="GO:0005737">
    <property type="term" value="C:cytoplasm"/>
    <property type="evidence" value="ECO:0007669"/>
    <property type="project" value="UniProtKB-SubCell"/>
</dbReference>
<keyword evidence="13" id="KW-0539">Nucleus</keyword>
<proteinExistence type="inferred from homology"/>
<evidence type="ECO:0000256" key="8">
    <source>
        <dbReference type="ARBA" id="ARBA00022553"/>
    </source>
</evidence>
<dbReference type="InterPro" id="IPR000719">
    <property type="entry name" value="Prot_kinase_dom"/>
</dbReference>
<evidence type="ECO:0000256" key="18">
    <source>
        <dbReference type="ARBA" id="ARBA00076119"/>
    </source>
</evidence>
<feature type="region of interest" description="Disordered" evidence="20">
    <location>
        <begin position="499"/>
        <end position="534"/>
    </location>
</feature>
<comment type="subcellular location">
    <subcellularLocation>
        <location evidence="3">Cytoplasm</location>
    </subcellularLocation>
    <subcellularLocation>
        <location evidence="2">Nucleus</location>
    </subcellularLocation>
</comment>
<comment type="catalytic activity">
    <reaction evidence="16">
        <text>L-seryl-[protein] + ATP = O-phospho-L-seryl-[protein] + ADP + H(+)</text>
        <dbReference type="Rhea" id="RHEA:17989"/>
        <dbReference type="Rhea" id="RHEA-COMP:9863"/>
        <dbReference type="Rhea" id="RHEA-COMP:11604"/>
        <dbReference type="ChEBI" id="CHEBI:15378"/>
        <dbReference type="ChEBI" id="CHEBI:29999"/>
        <dbReference type="ChEBI" id="CHEBI:30616"/>
        <dbReference type="ChEBI" id="CHEBI:83421"/>
        <dbReference type="ChEBI" id="CHEBI:456216"/>
        <dbReference type="EC" id="2.7.11.24"/>
    </reaction>
</comment>
<dbReference type="EC" id="2.7.11.24" evidence="5"/>
<evidence type="ECO:0000256" key="16">
    <source>
        <dbReference type="ARBA" id="ARBA00048312"/>
    </source>
</evidence>
<evidence type="ECO:0000256" key="20">
    <source>
        <dbReference type="SAM" id="MobiDB-lite"/>
    </source>
</evidence>
<evidence type="ECO:0000256" key="1">
    <source>
        <dbReference type="ARBA" id="ARBA00001946"/>
    </source>
</evidence>
<dbReference type="Pfam" id="PF00069">
    <property type="entry name" value="Pkinase"/>
    <property type="match status" value="1"/>
</dbReference>
<dbReference type="InterPro" id="IPR050117">
    <property type="entry name" value="MAPK"/>
</dbReference>
<gene>
    <name evidence="22" type="ORF">I79_014299</name>
</gene>
<dbReference type="FunFam" id="1.10.510.10:FF:000136">
    <property type="entry name" value="mitogen-activated protein kinase 6"/>
    <property type="match status" value="1"/>
</dbReference>
<dbReference type="PANTHER" id="PTHR24055">
    <property type="entry name" value="MITOGEN-ACTIVATED PROTEIN KINASE"/>
    <property type="match status" value="1"/>
</dbReference>
<evidence type="ECO:0000256" key="17">
    <source>
        <dbReference type="ARBA" id="ARBA00071825"/>
    </source>
</evidence>
<dbReference type="InterPro" id="IPR011009">
    <property type="entry name" value="Kinase-like_dom_sf"/>
</dbReference>
<comment type="cofactor">
    <cofactor evidence="1">
        <name>Mg(2+)</name>
        <dbReference type="ChEBI" id="CHEBI:18420"/>
    </cofactor>
</comment>
<dbReference type="STRING" id="10029.G3HTS1"/>
<keyword evidence="6" id="KW-0963">Cytoplasm</keyword>
<organism evidence="22 23">
    <name type="scientific">Cricetulus griseus</name>
    <name type="common">Chinese hamster</name>
    <name type="synonym">Cricetulus barabensis griseus</name>
    <dbReference type="NCBI Taxonomy" id="10029"/>
    <lineage>
        <taxon>Eukaryota</taxon>
        <taxon>Metazoa</taxon>
        <taxon>Chordata</taxon>
        <taxon>Craniata</taxon>
        <taxon>Vertebrata</taxon>
        <taxon>Euteleostomi</taxon>
        <taxon>Mammalia</taxon>
        <taxon>Eutheria</taxon>
        <taxon>Euarchontoglires</taxon>
        <taxon>Glires</taxon>
        <taxon>Rodentia</taxon>
        <taxon>Myomorpha</taxon>
        <taxon>Muroidea</taxon>
        <taxon>Cricetidae</taxon>
        <taxon>Cricetinae</taxon>
        <taxon>Cricetulus</taxon>
    </lineage>
</organism>
<dbReference type="PROSITE" id="PS00107">
    <property type="entry name" value="PROTEIN_KINASE_ATP"/>
    <property type="match status" value="1"/>
</dbReference>
<feature type="region of interest" description="Disordered" evidence="20">
    <location>
        <begin position="371"/>
        <end position="413"/>
    </location>
</feature>
<evidence type="ECO:0000256" key="10">
    <source>
        <dbReference type="ARBA" id="ARBA00022741"/>
    </source>
</evidence>
<evidence type="ECO:0000256" key="2">
    <source>
        <dbReference type="ARBA" id="ARBA00004123"/>
    </source>
</evidence>
<keyword evidence="9" id="KW-0808">Transferase</keyword>